<feature type="region of interest" description="Disordered" evidence="5">
    <location>
        <begin position="307"/>
        <end position="328"/>
    </location>
</feature>
<dbReference type="SUPFAM" id="SSF53850">
    <property type="entry name" value="Periplasmic binding protein-like II"/>
    <property type="match status" value="1"/>
</dbReference>
<evidence type="ECO:0000256" key="2">
    <source>
        <dbReference type="ARBA" id="ARBA00023015"/>
    </source>
</evidence>
<proteinExistence type="inferred from homology"/>
<dbReference type="Proteomes" id="UP000284119">
    <property type="component" value="Unassembled WGS sequence"/>
</dbReference>
<comment type="caution">
    <text evidence="7">The sequence shown here is derived from an EMBL/GenBank/DDBJ whole genome shotgun (WGS) entry which is preliminary data.</text>
</comment>
<evidence type="ECO:0000256" key="3">
    <source>
        <dbReference type="ARBA" id="ARBA00023125"/>
    </source>
</evidence>
<dbReference type="InterPro" id="IPR036390">
    <property type="entry name" value="WH_DNA-bd_sf"/>
</dbReference>
<dbReference type="Pfam" id="PF00126">
    <property type="entry name" value="HTH_1"/>
    <property type="match status" value="1"/>
</dbReference>
<dbReference type="RefSeq" id="WP_112169034.1">
    <property type="nucleotide sequence ID" value="NZ_JYDE01000042.1"/>
</dbReference>
<dbReference type="PANTHER" id="PTHR30118">
    <property type="entry name" value="HTH-TYPE TRANSCRIPTIONAL REGULATOR LEUO-RELATED"/>
    <property type="match status" value="1"/>
</dbReference>
<dbReference type="PROSITE" id="PS50931">
    <property type="entry name" value="HTH_LYSR"/>
    <property type="match status" value="1"/>
</dbReference>
<organism evidence="7 8">
    <name type="scientific">Rahnella inusitata</name>
    <dbReference type="NCBI Taxonomy" id="58169"/>
    <lineage>
        <taxon>Bacteria</taxon>
        <taxon>Pseudomonadati</taxon>
        <taxon>Pseudomonadota</taxon>
        <taxon>Gammaproteobacteria</taxon>
        <taxon>Enterobacterales</taxon>
        <taxon>Yersiniaceae</taxon>
        <taxon>Rahnella</taxon>
    </lineage>
</organism>
<dbReference type="InterPro" id="IPR000847">
    <property type="entry name" value="LysR_HTH_N"/>
</dbReference>
<dbReference type="SUPFAM" id="SSF46785">
    <property type="entry name" value="Winged helix' DNA-binding domain"/>
    <property type="match status" value="1"/>
</dbReference>
<evidence type="ECO:0000259" key="6">
    <source>
        <dbReference type="PROSITE" id="PS50931"/>
    </source>
</evidence>
<dbReference type="Gene3D" id="1.10.10.10">
    <property type="entry name" value="Winged helix-like DNA-binding domain superfamily/Winged helix DNA-binding domain"/>
    <property type="match status" value="1"/>
</dbReference>
<feature type="compositionally biased region" description="Polar residues" evidence="5">
    <location>
        <begin position="312"/>
        <end position="328"/>
    </location>
</feature>
<evidence type="ECO:0000313" key="7">
    <source>
        <dbReference type="EMBL" id="RJT15285.1"/>
    </source>
</evidence>
<keyword evidence="4" id="KW-0804">Transcription</keyword>
<sequence>MDDKDISASLSKLRNLDLNLLTVFEAVYLHKGIVHAAKALNLTPSSVSQSIQKLRNTFPDPLFIRTGQGISPTAYATNLHKHISLGLSSILTGLDFTHDNDKSRVLTVSCFPYIALITFPLILKELEKINCNYTLKHLPLLDPEDTLIQHRADLVIDTSPLFNKSLKAITLMSDSTVFVCRKNHSTVNETLSAEQAVTLPQTTLITNASDLKRMQFELSESLPDRPIVFTSYNAINILSMVASTDLLGILPEKLVDMFANTFEVQKLACEIPTLSYTVMMYYKKAANSDKTLSMIIDAIGDAFVQQEKSARGQKNSHPINTNQPSPAL</sequence>
<evidence type="ECO:0000256" key="1">
    <source>
        <dbReference type="ARBA" id="ARBA00009437"/>
    </source>
</evidence>
<protein>
    <submittedName>
        <fullName evidence="7">DNA-binding transcriptional regulator</fullName>
    </submittedName>
</protein>
<dbReference type="InterPro" id="IPR050389">
    <property type="entry name" value="LysR-type_TF"/>
</dbReference>
<reference evidence="7 8" key="1">
    <citation type="submission" date="2018-09" db="EMBL/GenBank/DDBJ databases">
        <authorList>
            <person name="Le Fleche-Mateos A."/>
        </authorList>
    </citation>
    <scope>NUCLEOTIDE SEQUENCE [LARGE SCALE GENOMIC DNA]</scope>
    <source>
        <strain evidence="7 8">DSM 30078</strain>
    </source>
</reference>
<evidence type="ECO:0000313" key="8">
    <source>
        <dbReference type="Proteomes" id="UP000284119"/>
    </source>
</evidence>
<keyword evidence="3 7" id="KW-0238">DNA-binding</keyword>
<comment type="similarity">
    <text evidence="1">Belongs to the LysR transcriptional regulatory family.</text>
</comment>
<accession>A0ABX9P3C8</accession>
<dbReference type="Pfam" id="PF03466">
    <property type="entry name" value="LysR_substrate"/>
    <property type="match status" value="1"/>
</dbReference>
<name>A0ABX9P3C8_9GAMM</name>
<dbReference type="NCBIfam" id="NF008554">
    <property type="entry name" value="PRK11482.1"/>
    <property type="match status" value="1"/>
</dbReference>
<dbReference type="EMBL" id="RAHG01000002">
    <property type="protein sequence ID" value="RJT15285.1"/>
    <property type="molecule type" value="Genomic_DNA"/>
</dbReference>
<dbReference type="InterPro" id="IPR005119">
    <property type="entry name" value="LysR_subst-bd"/>
</dbReference>
<evidence type="ECO:0000256" key="5">
    <source>
        <dbReference type="SAM" id="MobiDB-lite"/>
    </source>
</evidence>
<feature type="domain" description="HTH lysR-type" evidence="6">
    <location>
        <begin position="16"/>
        <end position="73"/>
    </location>
</feature>
<gene>
    <name evidence="7" type="ORF">D5396_07535</name>
</gene>
<keyword evidence="8" id="KW-1185">Reference proteome</keyword>
<dbReference type="InterPro" id="IPR036388">
    <property type="entry name" value="WH-like_DNA-bd_sf"/>
</dbReference>
<evidence type="ECO:0000256" key="4">
    <source>
        <dbReference type="ARBA" id="ARBA00023163"/>
    </source>
</evidence>
<dbReference type="PANTHER" id="PTHR30118:SF10">
    <property type="entry name" value="LYSR FAMILY TRANSCRIPTIONAL REGULATOR"/>
    <property type="match status" value="1"/>
</dbReference>
<dbReference type="Gene3D" id="3.40.190.10">
    <property type="entry name" value="Periplasmic binding protein-like II"/>
    <property type="match status" value="2"/>
</dbReference>
<keyword evidence="2" id="KW-0805">Transcription regulation</keyword>
<dbReference type="GO" id="GO:0003677">
    <property type="term" value="F:DNA binding"/>
    <property type="evidence" value="ECO:0007669"/>
    <property type="project" value="UniProtKB-KW"/>
</dbReference>